<accession>E3L7T1</accession>
<dbReference type="VEuPathDB" id="FungiDB:PGTG_18605"/>
<protein>
    <submittedName>
        <fullName evidence="1">Uncharacterized protein</fullName>
    </submittedName>
</protein>
<name>E3L7T1_PUCGT</name>
<dbReference type="GeneID" id="10538765"/>
<organism evidence="1 2">
    <name type="scientific">Puccinia graminis f. sp. tritici (strain CRL 75-36-700-3 / race SCCL)</name>
    <name type="common">Black stem rust fungus</name>
    <dbReference type="NCBI Taxonomy" id="418459"/>
    <lineage>
        <taxon>Eukaryota</taxon>
        <taxon>Fungi</taxon>
        <taxon>Dikarya</taxon>
        <taxon>Basidiomycota</taxon>
        <taxon>Pucciniomycotina</taxon>
        <taxon>Pucciniomycetes</taxon>
        <taxon>Pucciniales</taxon>
        <taxon>Pucciniaceae</taxon>
        <taxon>Puccinia</taxon>
    </lineage>
</organism>
<dbReference type="AlphaFoldDB" id="E3L7T1"/>
<dbReference type="Proteomes" id="UP000008783">
    <property type="component" value="Unassembled WGS sequence"/>
</dbReference>
<dbReference type="SUPFAM" id="SSF52047">
    <property type="entry name" value="RNI-like"/>
    <property type="match status" value="1"/>
</dbReference>
<reference key="1">
    <citation type="submission" date="2007-01" db="EMBL/GenBank/DDBJ databases">
        <title>The Genome Sequence of Puccinia graminis f. sp. tritici Strain CRL 75-36-700-3.</title>
        <authorList>
            <consortium name="The Broad Institute Genome Sequencing Platform"/>
            <person name="Birren B."/>
            <person name="Lander E."/>
            <person name="Galagan J."/>
            <person name="Nusbaum C."/>
            <person name="Devon K."/>
            <person name="Cuomo C."/>
            <person name="Jaffe D."/>
            <person name="Butler J."/>
            <person name="Alvarez P."/>
            <person name="Gnerre S."/>
            <person name="Grabherr M."/>
            <person name="Mauceli E."/>
            <person name="Brockman W."/>
            <person name="Young S."/>
            <person name="LaButti K."/>
            <person name="Sykes S."/>
            <person name="DeCaprio D."/>
            <person name="Crawford M."/>
            <person name="Koehrsen M."/>
            <person name="Engels R."/>
            <person name="Montgomery P."/>
            <person name="Pearson M."/>
            <person name="Howarth C."/>
            <person name="Larson L."/>
            <person name="White J."/>
            <person name="Zeng Q."/>
            <person name="Kodira C."/>
            <person name="Yandava C."/>
            <person name="Alvarado L."/>
            <person name="O'Leary S."/>
            <person name="Szabo L."/>
            <person name="Dean R."/>
            <person name="Schein J."/>
        </authorList>
    </citation>
    <scope>NUCLEOTIDE SEQUENCE</scope>
    <source>
        <strain>CRL 75-36-700-3</strain>
    </source>
</reference>
<gene>
    <name evidence="1" type="ORF">PGTG_18605</name>
</gene>
<evidence type="ECO:0000313" key="2">
    <source>
        <dbReference type="Proteomes" id="UP000008783"/>
    </source>
</evidence>
<dbReference type="KEGG" id="pgr:PGTG_18605"/>
<dbReference type="Gene3D" id="3.80.10.10">
    <property type="entry name" value="Ribonuclease Inhibitor"/>
    <property type="match status" value="1"/>
</dbReference>
<proteinExistence type="predicted"/>
<dbReference type="InterPro" id="IPR032675">
    <property type="entry name" value="LRR_dom_sf"/>
</dbReference>
<reference evidence="2" key="2">
    <citation type="journal article" date="2011" name="Proc. Natl. Acad. Sci. U.S.A.">
        <title>Obligate biotrophy features unraveled by the genomic analysis of rust fungi.</title>
        <authorList>
            <person name="Duplessis S."/>
            <person name="Cuomo C.A."/>
            <person name="Lin Y.-C."/>
            <person name="Aerts A."/>
            <person name="Tisserant E."/>
            <person name="Veneault-Fourrey C."/>
            <person name="Joly D.L."/>
            <person name="Hacquard S."/>
            <person name="Amselem J."/>
            <person name="Cantarel B.L."/>
            <person name="Chiu R."/>
            <person name="Coutinho P.M."/>
            <person name="Feau N."/>
            <person name="Field M."/>
            <person name="Frey P."/>
            <person name="Gelhaye E."/>
            <person name="Goldberg J."/>
            <person name="Grabherr M.G."/>
            <person name="Kodira C.D."/>
            <person name="Kohler A."/>
            <person name="Kuees U."/>
            <person name="Lindquist E.A."/>
            <person name="Lucas S.M."/>
            <person name="Mago R."/>
            <person name="Mauceli E."/>
            <person name="Morin E."/>
            <person name="Murat C."/>
            <person name="Pangilinan J.L."/>
            <person name="Park R."/>
            <person name="Pearson M."/>
            <person name="Quesneville H."/>
            <person name="Rouhier N."/>
            <person name="Sakthikumar S."/>
            <person name="Salamov A.A."/>
            <person name="Schmutz J."/>
            <person name="Selles B."/>
            <person name="Shapiro H."/>
            <person name="Tanguay P."/>
            <person name="Tuskan G.A."/>
            <person name="Henrissat B."/>
            <person name="Van de Peer Y."/>
            <person name="Rouze P."/>
            <person name="Ellis J.G."/>
            <person name="Dodds P.N."/>
            <person name="Schein J.E."/>
            <person name="Zhong S."/>
            <person name="Hamelin R.C."/>
            <person name="Grigoriev I.V."/>
            <person name="Szabo L.J."/>
            <person name="Martin F."/>
        </authorList>
    </citation>
    <scope>NUCLEOTIDE SEQUENCE [LARGE SCALE GENOMIC DNA]</scope>
    <source>
        <strain evidence="2">CRL 75-36-700-3 / race SCCL</strain>
    </source>
</reference>
<dbReference type="EMBL" id="DS178368">
    <property type="protein sequence ID" value="EFP92606.2"/>
    <property type="molecule type" value="Genomic_DNA"/>
</dbReference>
<dbReference type="InParanoid" id="E3L7T1"/>
<dbReference type="HOGENOM" id="CLU_038618_0_0_1"/>
<keyword evidence="2" id="KW-1185">Reference proteome</keyword>
<evidence type="ECO:0000313" key="1">
    <source>
        <dbReference type="EMBL" id="EFP92606.2"/>
    </source>
</evidence>
<dbReference type="OrthoDB" id="2509522at2759"/>
<dbReference type="RefSeq" id="XP_003337025.2">
    <property type="nucleotide sequence ID" value="XM_003336977.2"/>
</dbReference>
<sequence length="354" mass="40134">MESCLVKRNICQSIVMGYHLDDVPNQQNAASNAETINSSSDSKTIGVDEEFFGKKLSYMLRTCTNLTKLEIRFEPTSLDEFGNFIIDPLRPMTMIAPSIISQLSNLTHIKIDNRDLYTRRFTEESLVKLIEKMVHLVHIRVDYIEASFPTCDFCKCPQSIQPTVSPLGAHLASLPSLKVILLSLADCFNSGWSKLHWKGSLEELTLHRYSEVSLRALHAFFSLLENSLVKLSLYFGPMIRSALPSLLRLRRTRISAKITISSAKAAEAIYMQLFFGRISQIIPRLCEDMEIVDPDAAPEEILDLIAHGAKAGVKVEYGFVAKAEAGCWLNDGEDEWRFEEEIREREKRLWNTAL</sequence>